<evidence type="ECO:0000313" key="2">
    <source>
        <dbReference type="Proteomes" id="UP000266841"/>
    </source>
</evidence>
<dbReference type="EMBL" id="AGNL01048094">
    <property type="protein sequence ID" value="EJK45973.1"/>
    <property type="molecule type" value="Genomic_DNA"/>
</dbReference>
<sequence>MESNDYSRHFGTGFIEGPVRVLEAPKKTDEQRSKNYYYRTIEIPHIHNTVCLRVQAQQTLHNLRATKLQLRHVYWQTRLATARARERLVIIRVPSHLRNDTARTMYGTAAILTPLAARLGDSSALANVLTGLANDINRKTAIEKVNALLTAAIASSGDPWTGSPVLGSM</sequence>
<organism evidence="1 2">
    <name type="scientific">Thalassiosira oceanica</name>
    <name type="common">Marine diatom</name>
    <dbReference type="NCBI Taxonomy" id="159749"/>
    <lineage>
        <taxon>Eukaryota</taxon>
        <taxon>Sar</taxon>
        <taxon>Stramenopiles</taxon>
        <taxon>Ochrophyta</taxon>
        <taxon>Bacillariophyta</taxon>
        <taxon>Coscinodiscophyceae</taxon>
        <taxon>Thalassiosirophycidae</taxon>
        <taxon>Thalassiosirales</taxon>
        <taxon>Thalassiosiraceae</taxon>
        <taxon>Thalassiosira</taxon>
    </lineage>
</organism>
<protein>
    <submittedName>
        <fullName evidence="1">Uncharacterized protein</fullName>
    </submittedName>
</protein>
<dbReference type="AlphaFoldDB" id="K0R101"/>
<keyword evidence="2" id="KW-1185">Reference proteome</keyword>
<reference evidence="1 2" key="1">
    <citation type="journal article" date="2012" name="Genome Biol.">
        <title>Genome and low-iron response of an oceanic diatom adapted to chronic iron limitation.</title>
        <authorList>
            <person name="Lommer M."/>
            <person name="Specht M."/>
            <person name="Roy A.S."/>
            <person name="Kraemer L."/>
            <person name="Andreson R."/>
            <person name="Gutowska M.A."/>
            <person name="Wolf J."/>
            <person name="Bergner S.V."/>
            <person name="Schilhabel M.B."/>
            <person name="Klostermeier U.C."/>
            <person name="Beiko R.G."/>
            <person name="Rosenstiel P."/>
            <person name="Hippler M."/>
            <person name="Laroche J."/>
        </authorList>
    </citation>
    <scope>NUCLEOTIDE SEQUENCE [LARGE SCALE GENOMIC DNA]</scope>
    <source>
        <strain evidence="1 2">CCMP1005</strain>
    </source>
</reference>
<dbReference type="Proteomes" id="UP000266841">
    <property type="component" value="Unassembled WGS sequence"/>
</dbReference>
<gene>
    <name evidence="1" type="ORF">THAOC_35385</name>
</gene>
<evidence type="ECO:0000313" key="1">
    <source>
        <dbReference type="EMBL" id="EJK45973.1"/>
    </source>
</evidence>
<name>K0R101_THAOC</name>
<comment type="caution">
    <text evidence="1">The sequence shown here is derived from an EMBL/GenBank/DDBJ whole genome shotgun (WGS) entry which is preliminary data.</text>
</comment>
<proteinExistence type="predicted"/>
<accession>K0R101</accession>